<dbReference type="Proteomes" id="UP000239290">
    <property type="component" value="Unassembled WGS sequence"/>
</dbReference>
<dbReference type="Gene3D" id="3.30.1540.10">
    <property type="entry name" value="formyl-coa transferase, domain 3"/>
    <property type="match status" value="1"/>
</dbReference>
<dbReference type="EMBL" id="PUIO01000021">
    <property type="protein sequence ID" value="PQP23393.1"/>
    <property type="molecule type" value="Genomic_DNA"/>
</dbReference>
<dbReference type="AlphaFoldDB" id="A0A2S8J8V3"/>
<dbReference type="GO" id="GO:0008410">
    <property type="term" value="F:CoA-transferase activity"/>
    <property type="evidence" value="ECO:0007669"/>
    <property type="project" value="TreeGrafter"/>
</dbReference>
<proteinExistence type="predicted"/>
<gene>
    <name evidence="2" type="ORF">C5613_18740</name>
</gene>
<comment type="caution">
    <text evidence="2">The sequence shown here is derived from an EMBL/GenBank/DDBJ whole genome shotgun (WGS) entry which is preliminary data.</text>
</comment>
<dbReference type="InterPro" id="IPR003673">
    <property type="entry name" value="CoA-Trfase_fam_III"/>
</dbReference>
<dbReference type="SUPFAM" id="SSF89796">
    <property type="entry name" value="CoA-transferase family III (CaiB/BaiF)"/>
    <property type="match status" value="2"/>
</dbReference>
<keyword evidence="1" id="KW-0808">Transferase</keyword>
<protein>
    <recommendedName>
        <fullName evidence="4">CoA transferase</fullName>
    </recommendedName>
</protein>
<dbReference type="InterPro" id="IPR044855">
    <property type="entry name" value="CoA-Trfase_III_dom3_sf"/>
</dbReference>
<evidence type="ECO:0000313" key="2">
    <source>
        <dbReference type="EMBL" id="PQP23393.1"/>
    </source>
</evidence>
<dbReference type="PANTHER" id="PTHR48207">
    <property type="entry name" value="SUCCINATE--HYDROXYMETHYLGLUTARATE COA-TRANSFERASE"/>
    <property type="match status" value="1"/>
</dbReference>
<dbReference type="InterPro" id="IPR023606">
    <property type="entry name" value="CoA-Trfase_III_dom_1_sf"/>
</dbReference>
<name>A0A2S8J8V3_RHOOP</name>
<sequence length="679" mass="71880">MSTVTTVPFTASATTDLHRGWLSNIGVACVGSSAPLRVASHVLRQFGAEVRNVGDTVDLAGAADIVLVDRIEDTSFAGVTHASEYLSLVEQLNTSVWVTASAYGVQNSRGNAVGSELTTLASGGILGHSRSGDEAIPTVPAGDIALKLTGLTMALAALHGVHIHRDRSVPVHIDLSAQAAVVSTGLCLEMAHALAQCPDSGGSSRYGAPTGFFDCREGRIYVVVLEQHQWERLRSCLHPQLDAIPTLEEARRRSDEVNDAVAAWFSTRTNIECEQALQSVGVPCTSVNSVNEFYRRAHQAGRSISDEGPGVSAIPAVVTERDDDPRKEEFPSLQSLRVLDAGHVLAVPLAAAWLGAMGAQVTKLEDPQRLDVYRRRGPFVAGTDGPNRSAYFNHVNFCKQSLDMQVEPTGSTLDATPFDVILHNLTPRRAKVVGVAAAKLPAVNNPRLSVTSSGFGATGQWAEYRAYGHNIHAFAGLVAATRDSTGALGDVGTPWADPLTGVAVATWVLAWSIAGARSHDTAVDLSMAELMAAQLTDLDGAADYYRPRSGSADFFVRTRADGRTVAITLQGTGDIEVFETLTGARFALPPTRGSMVEPIALGALEALDAYEIAQRLRCAGLAAEVVQTARDLAGDDFLASTGLLQMVTSDELGSYKVSGLPWMVVGTGRAPLTAAPERP</sequence>
<dbReference type="Gene3D" id="3.40.50.10540">
    <property type="entry name" value="Crotonobetainyl-coa:carnitine coa-transferase, domain 1"/>
    <property type="match status" value="2"/>
</dbReference>
<evidence type="ECO:0000313" key="3">
    <source>
        <dbReference type="Proteomes" id="UP000239290"/>
    </source>
</evidence>
<organism evidence="2 3">
    <name type="scientific">Rhodococcus opacus</name>
    <name type="common">Nocardia opaca</name>
    <dbReference type="NCBI Taxonomy" id="37919"/>
    <lineage>
        <taxon>Bacteria</taxon>
        <taxon>Bacillati</taxon>
        <taxon>Actinomycetota</taxon>
        <taxon>Actinomycetes</taxon>
        <taxon>Mycobacteriales</taxon>
        <taxon>Nocardiaceae</taxon>
        <taxon>Rhodococcus</taxon>
    </lineage>
</organism>
<evidence type="ECO:0000256" key="1">
    <source>
        <dbReference type="ARBA" id="ARBA00022679"/>
    </source>
</evidence>
<evidence type="ECO:0008006" key="4">
    <source>
        <dbReference type="Google" id="ProtNLM"/>
    </source>
</evidence>
<reference evidence="3" key="1">
    <citation type="submission" date="2018-02" db="EMBL/GenBank/DDBJ databases">
        <title>Draft genome sequencing of Rhodococcus opacus KU647198.</title>
        <authorList>
            <person name="Zheng B.-X."/>
        </authorList>
    </citation>
    <scope>NUCLEOTIDE SEQUENCE [LARGE SCALE GENOMIC DNA]</scope>
    <source>
        <strain evidence="3">04-OD7</strain>
    </source>
</reference>
<dbReference type="Pfam" id="PF02515">
    <property type="entry name" value="CoA_transf_3"/>
    <property type="match status" value="2"/>
</dbReference>
<dbReference type="PANTHER" id="PTHR48207:SF3">
    <property type="entry name" value="SUCCINATE--HYDROXYMETHYLGLUTARATE COA-TRANSFERASE"/>
    <property type="match status" value="1"/>
</dbReference>
<dbReference type="InterPro" id="IPR050483">
    <property type="entry name" value="CoA-transferase_III_domain"/>
</dbReference>
<accession>A0A2S8J8V3</accession>